<dbReference type="SUPFAM" id="SSF50346">
    <property type="entry name" value="PRC-barrel domain"/>
    <property type="match status" value="1"/>
</dbReference>
<feature type="chain" id="PRO_5004207323" description="PRC-barrel domain-containing protein" evidence="1">
    <location>
        <begin position="23"/>
        <end position="159"/>
    </location>
</feature>
<dbReference type="Gene3D" id="2.30.30.240">
    <property type="entry name" value="PRC-barrel domain"/>
    <property type="match status" value="1"/>
</dbReference>
<dbReference type="InterPro" id="IPR027275">
    <property type="entry name" value="PRC-brl_dom"/>
</dbReference>
<proteinExistence type="predicted"/>
<dbReference type="InterPro" id="IPR011033">
    <property type="entry name" value="PRC_barrel-like_sf"/>
</dbReference>
<protein>
    <recommendedName>
        <fullName evidence="2">PRC-barrel domain-containing protein</fullName>
    </recommendedName>
</protein>
<accession>Q2CI34</accession>
<organism evidence="3 4">
    <name type="scientific">Oceanicola granulosus (strain ATCC BAA-861 / DSM 15982 / KCTC 12143 / HTCC2516)</name>
    <dbReference type="NCBI Taxonomy" id="314256"/>
    <lineage>
        <taxon>Bacteria</taxon>
        <taxon>Pseudomonadati</taxon>
        <taxon>Pseudomonadota</taxon>
        <taxon>Alphaproteobacteria</taxon>
        <taxon>Rhodobacterales</taxon>
        <taxon>Roseobacteraceae</taxon>
        <taxon>Oceanicola</taxon>
    </lineage>
</organism>
<sequence>MSRLPTAALAFALALAASTAPAQDSDTASTGIGTEEFGPRAMLASELLGQRLFATRSELPTDGDTISIANTDWSDIGEINDLILAEDGIPLAALVGVGGFLGIGEKEVAIGMSNITMIHGEDGQRFLVIDATEDELRAAPAFEGLRSAAEEASGEAASD</sequence>
<dbReference type="EMBL" id="AAOT01000004">
    <property type="protein sequence ID" value="EAR52424.1"/>
    <property type="molecule type" value="Genomic_DNA"/>
</dbReference>
<dbReference type="Pfam" id="PF05239">
    <property type="entry name" value="PRC"/>
    <property type="match status" value="1"/>
</dbReference>
<feature type="domain" description="PRC-barrel" evidence="2">
    <location>
        <begin position="72"/>
        <end position="135"/>
    </location>
</feature>
<dbReference type="eggNOG" id="COG3861">
    <property type="taxonomic scope" value="Bacteria"/>
</dbReference>
<gene>
    <name evidence="3" type="ORF">OG2516_08102</name>
</gene>
<evidence type="ECO:0000256" key="1">
    <source>
        <dbReference type="SAM" id="SignalP"/>
    </source>
</evidence>
<evidence type="ECO:0000259" key="2">
    <source>
        <dbReference type="Pfam" id="PF05239"/>
    </source>
</evidence>
<dbReference type="AlphaFoldDB" id="Q2CI34"/>
<evidence type="ECO:0000313" key="3">
    <source>
        <dbReference type="EMBL" id="EAR52424.1"/>
    </source>
</evidence>
<feature type="signal peptide" evidence="1">
    <location>
        <begin position="1"/>
        <end position="22"/>
    </location>
</feature>
<dbReference type="Proteomes" id="UP000003635">
    <property type="component" value="Unassembled WGS sequence"/>
</dbReference>
<reference evidence="3 4" key="1">
    <citation type="journal article" date="2010" name="J. Bacteriol.">
        <title>Genome sequences of Oceanicola granulosus HTCC2516(T) and Oceanicola batsensis HTCC2597(TDelta).</title>
        <authorList>
            <person name="Thrash J.C."/>
            <person name="Cho J.C."/>
            <person name="Vergin K.L."/>
            <person name="Giovannoni S.J."/>
        </authorList>
    </citation>
    <scope>NUCLEOTIDE SEQUENCE [LARGE SCALE GENOMIC DNA]</scope>
    <source>
        <strain evidence="4">ATCC BAA-861 / DSM 15982 / KCTC 12143 / HTCC2516</strain>
    </source>
</reference>
<comment type="caution">
    <text evidence="3">The sequence shown here is derived from an EMBL/GenBank/DDBJ whole genome shotgun (WGS) entry which is preliminary data.</text>
</comment>
<dbReference type="STRING" id="314256.OG2516_08102"/>
<name>Q2CI34_OCEGH</name>
<evidence type="ECO:0000313" key="4">
    <source>
        <dbReference type="Proteomes" id="UP000003635"/>
    </source>
</evidence>
<keyword evidence="4" id="KW-1185">Reference proteome</keyword>
<keyword evidence="1" id="KW-0732">Signal</keyword>
<dbReference type="RefSeq" id="WP_007255145.1">
    <property type="nucleotide sequence ID" value="NZ_CH724107.1"/>
</dbReference>
<dbReference type="HOGENOM" id="CLU_120436_0_0_5"/>